<feature type="compositionally biased region" description="Basic and acidic residues" evidence="1">
    <location>
        <begin position="693"/>
        <end position="710"/>
    </location>
</feature>
<feature type="compositionally biased region" description="Basic and acidic residues" evidence="1">
    <location>
        <begin position="363"/>
        <end position="379"/>
    </location>
</feature>
<feature type="compositionally biased region" description="Basic and acidic residues" evidence="1">
    <location>
        <begin position="762"/>
        <end position="771"/>
    </location>
</feature>
<name>R9P6U1_PSEHS</name>
<dbReference type="OrthoDB" id="2556348at2759"/>
<feature type="compositionally biased region" description="Basic and acidic residues" evidence="1">
    <location>
        <begin position="7"/>
        <end position="18"/>
    </location>
</feature>
<dbReference type="eggNOG" id="ENOG502RDRG">
    <property type="taxonomic scope" value="Eukaryota"/>
</dbReference>
<proteinExistence type="predicted"/>
<evidence type="ECO:0000313" key="3">
    <source>
        <dbReference type="Proteomes" id="UP000014071"/>
    </source>
</evidence>
<evidence type="ECO:0000313" key="2">
    <source>
        <dbReference type="EMBL" id="GAC96957.1"/>
    </source>
</evidence>
<protein>
    <submittedName>
        <fullName evidence="2">Uncharacterized protein</fullName>
    </submittedName>
</protein>
<feature type="region of interest" description="Disordered" evidence="1">
    <location>
        <begin position="455"/>
        <end position="523"/>
    </location>
</feature>
<feature type="compositionally biased region" description="Polar residues" evidence="1">
    <location>
        <begin position="820"/>
        <end position="829"/>
    </location>
</feature>
<dbReference type="AlphaFoldDB" id="R9P6U1"/>
<feature type="compositionally biased region" description="Basic and acidic residues" evidence="1">
    <location>
        <begin position="256"/>
        <end position="265"/>
    </location>
</feature>
<dbReference type="HOGENOM" id="CLU_311240_0_0_1"/>
<feature type="compositionally biased region" description="Basic and acidic residues" evidence="1">
    <location>
        <begin position="455"/>
        <end position="485"/>
    </location>
</feature>
<feature type="region of interest" description="Disordered" evidence="1">
    <location>
        <begin position="74"/>
        <end position="101"/>
    </location>
</feature>
<reference evidence="3" key="1">
    <citation type="journal article" date="2013" name="Genome Announc.">
        <title>Draft genome sequence of the basidiomycetous yeast-like fungus Pseudozyma hubeiensis SY62, which produces an abundant amount of the biosurfactant mannosylerythritol lipids.</title>
        <authorList>
            <person name="Konishi M."/>
            <person name="Hatada Y."/>
            <person name="Horiuchi J."/>
        </authorList>
    </citation>
    <scope>NUCLEOTIDE SEQUENCE [LARGE SCALE GENOMIC DNA]</scope>
    <source>
        <strain evidence="3">SY62</strain>
    </source>
</reference>
<feature type="compositionally biased region" description="Basic and acidic residues" evidence="1">
    <location>
        <begin position="146"/>
        <end position="186"/>
    </location>
</feature>
<dbReference type="EMBL" id="DF238808">
    <property type="protein sequence ID" value="GAC96957.1"/>
    <property type="molecule type" value="Genomic_DNA"/>
</dbReference>
<feature type="compositionally biased region" description="Basic and acidic residues" evidence="1">
    <location>
        <begin position="74"/>
        <end position="83"/>
    </location>
</feature>
<keyword evidence="3" id="KW-1185">Reference proteome</keyword>
<organism evidence="2 3">
    <name type="scientific">Pseudozyma hubeiensis (strain SY62)</name>
    <name type="common">Yeast</name>
    <dbReference type="NCBI Taxonomy" id="1305764"/>
    <lineage>
        <taxon>Eukaryota</taxon>
        <taxon>Fungi</taxon>
        <taxon>Dikarya</taxon>
        <taxon>Basidiomycota</taxon>
        <taxon>Ustilaginomycotina</taxon>
        <taxon>Ustilaginomycetes</taxon>
        <taxon>Ustilaginales</taxon>
        <taxon>Ustilaginaceae</taxon>
        <taxon>Pseudozyma</taxon>
    </lineage>
</organism>
<feature type="compositionally biased region" description="Polar residues" evidence="1">
    <location>
        <begin position="924"/>
        <end position="944"/>
    </location>
</feature>
<gene>
    <name evidence="2" type="ORF">PHSY_004541</name>
</gene>
<feature type="compositionally biased region" description="Basic residues" evidence="1">
    <location>
        <begin position="84"/>
        <end position="94"/>
    </location>
</feature>
<feature type="region of interest" description="Disordered" evidence="1">
    <location>
        <begin position="1"/>
        <end position="22"/>
    </location>
</feature>
<feature type="region of interest" description="Disordered" evidence="1">
    <location>
        <begin position="347"/>
        <end position="382"/>
    </location>
</feature>
<dbReference type="Proteomes" id="UP000014071">
    <property type="component" value="Unassembled WGS sequence"/>
</dbReference>
<feature type="compositionally biased region" description="Basic and acidic residues" evidence="1">
    <location>
        <begin position="894"/>
        <end position="918"/>
    </location>
</feature>
<accession>R9P6U1</accession>
<feature type="region of interest" description="Disordered" evidence="1">
    <location>
        <begin position="146"/>
        <end position="292"/>
    </location>
</feature>
<feature type="compositionally biased region" description="Basic and acidic residues" evidence="1">
    <location>
        <begin position="674"/>
        <end position="687"/>
    </location>
</feature>
<feature type="region of interest" description="Disordered" evidence="1">
    <location>
        <begin position="873"/>
        <end position="944"/>
    </location>
</feature>
<feature type="compositionally biased region" description="Polar residues" evidence="1">
    <location>
        <begin position="735"/>
        <end position="759"/>
    </location>
</feature>
<dbReference type="RefSeq" id="XP_012190544.1">
    <property type="nucleotide sequence ID" value="XM_012335154.1"/>
</dbReference>
<feature type="region of interest" description="Disordered" evidence="1">
    <location>
        <begin position="661"/>
        <end position="807"/>
    </location>
</feature>
<evidence type="ECO:0000256" key="1">
    <source>
        <dbReference type="SAM" id="MobiDB-lite"/>
    </source>
</evidence>
<dbReference type="GeneID" id="24109823"/>
<sequence>MVSHIPSDTRRSGSDKDGLNLPSFRDLVSFRGTVARTNTTDASFSTRGHEEANVTTSLPRRHVEESFKVVGVQRAEHRADHRHTTQHLPHRGRQQVRSEGVLQEQCHSSLTRNQRCDVLPSCQSRSGERYYAQDVDFRSVQPHAERAREGYEHPCQDRVDSRTFSKSEPPRREVAPTSHEMVRTTEKYQPIAPYPSNGRSTRIETSKVPDISRTVESDRRRLQVQVVKPPAPRSDSRWQPYTQNDHPHRSLSGQVSERHHQEETILVRPQPLGTQHHHVRPSLAPPSSSFNHLRREVSPRSKLYLVGSEGKKFNPACRHEESPPLPSRHDRARTFDYSCARLPNEISMRPPLSKARPPNTWTDHSHSEERHRQADDRRPSMQLTSSSAYAEEQRMYTALHSLYGSDVRDRLAGQREPERVTSAIVENYKRNGHERVKGGVSGRAVAGAARRFDQGLMHDHGAAPGVDVRKDHDGRTSSGLLERHASRPVAAKQEGQLGPTVVSPSSCKSYRPSHGRPEPALHLDRRYESIDPAGRSSDGDQHRSDHKIHEHEAELYSARVPHTPGQRRLQPSRRAQDDLLWTQNAGERVYSPQVRIPPALPLPRSATPVGTVLHQIRADQMDSHASSSAQYEMSSRASGYHRPNGIKVSASAHEQWHVQASNEQESHSISGFDDPMRSAKQVPKEGRCFLTRDNAEEHMDRRTADPEQHRTSRPAVVHQSDKSPSHRLLPATPIHRTTQVLHRSSSGRIPQASRSSPHSLRSRGDDARYDHQTQAAEVMSHSKNRHPVQPVHRPAPRISPLEDPPIVHRSRALPPVIASQHTSLHQAQPASHEHDHHSATAMPAPPTRPMKRHRADSDTSLVIKASRFTVVDEPRQADVRGPSCGLRSPPRHLRAPERESGSRQQRHLDDLDDARDAQRFSGESDAQSKSVNGSAPITPPLSST</sequence>
<feature type="region of interest" description="Disordered" evidence="1">
    <location>
        <begin position="820"/>
        <end position="861"/>
    </location>
</feature>